<proteinExistence type="predicted"/>
<organism evidence="2 3">
    <name type="scientific">Fictibacillus aquaticus</name>
    <dbReference type="NCBI Taxonomy" id="2021314"/>
    <lineage>
        <taxon>Bacteria</taxon>
        <taxon>Bacillati</taxon>
        <taxon>Bacillota</taxon>
        <taxon>Bacilli</taxon>
        <taxon>Bacillales</taxon>
        <taxon>Fictibacillaceae</taxon>
        <taxon>Fictibacillus</taxon>
    </lineage>
</organism>
<accession>A0A235FB73</accession>
<keyword evidence="1" id="KW-1133">Transmembrane helix</keyword>
<dbReference type="EMBL" id="NOII01000001">
    <property type="protein sequence ID" value="OYD58492.1"/>
    <property type="molecule type" value="Genomic_DNA"/>
</dbReference>
<gene>
    <name evidence="2" type="ORF">CGZ90_00905</name>
</gene>
<name>A0A235FB73_9BACL</name>
<sequence>MDFTNEFVPYVALAVILWAIRETKKVSNKWIPILAVVLGIGYAFWEEGNLTPLILLKGAQYGLLAVGSVAAVKYFLETHKPYKN</sequence>
<keyword evidence="3" id="KW-1185">Reference proteome</keyword>
<evidence type="ECO:0000313" key="2">
    <source>
        <dbReference type="EMBL" id="OYD58492.1"/>
    </source>
</evidence>
<evidence type="ECO:0000256" key="1">
    <source>
        <dbReference type="SAM" id="Phobius"/>
    </source>
</evidence>
<protein>
    <recommendedName>
        <fullName evidence="4">Holin</fullName>
    </recommendedName>
</protein>
<dbReference type="RefSeq" id="WP_094250454.1">
    <property type="nucleotide sequence ID" value="NZ_JBHLXL010000001.1"/>
</dbReference>
<dbReference type="AlphaFoldDB" id="A0A235FB73"/>
<reference evidence="2 3" key="1">
    <citation type="submission" date="2017-07" db="EMBL/GenBank/DDBJ databases">
        <title>Fictibacillus sp. nov. GDSW-R2A3 Genome sequencing and assembly.</title>
        <authorList>
            <person name="Mayilraj S."/>
        </authorList>
    </citation>
    <scope>NUCLEOTIDE SEQUENCE [LARGE SCALE GENOMIC DNA]</scope>
    <source>
        <strain evidence="2 3">GDSW-R2A3</strain>
    </source>
</reference>
<evidence type="ECO:0000313" key="3">
    <source>
        <dbReference type="Proteomes" id="UP000215059"/>
    </source>
</evidence>
<evidence type="ECO:0008006" key="4">
    <source>
        <dbReference type="Google" id="ProtNLM"/>
    </source>
</evidence>
<feature type="transmembrane region" description="Helical" evidence="1">
    <location>
        <begin position="30"/>
        <end position="46"/>
    </location>
</feature>
<keyword evidence="1" id="KW-0472">Membrane</keyword>
<comment type="caution">
    <text evidence="2">The sequence shown here is derived from an EMBL/GenBank/DDBJ whole genome shotgun (WGS) entry which is preliminary data.</text>
</comment>
<keyword evidence="1" id="KW-0812">Transmembrane</keyword>
<dbReference type="Proteomes" id="UP000215059">
    <property type="component" value="Unassembled WGS sequence"/>
</dbReference>
<dbReference type="OrthoDB" id="2970974at2"/>
<feature type="transmembrane region" description="Helical" evidence="1">
    <location>
        <begin position="58"/>
        <end position="76"/>
    </location>
</feature>